<dbReference type="Ensembl" id="ENSFHET00000007611.1">
    <property type="protein sequence ID" value="ENSFHEP00000005176.1"/>
    <property type="gene ID" value="ENSFHEG00000006121.1"/>
</dbReference>
<dbReference type="SUPFAM" id="SSF56436">
    <property type="entry name" value="C-type lectin-like"/>
    <property type="match status" value="1"/>
</dbReference>
<keyword evidence="5" id="KW-1185">Reference proteome</keyword>
<dbReference type="AlphaFoldDB" id="A0A3Q2NZX3"/>
<evidence type="ECO:0000313" key="5">
    <source>
        <dbReference type="Proteomes" id="UP000265000"/>
    </source>
</evidence>
<dbReference type="InterPro" id="IPR016187">
    <property type="entry name" value="CTDL_fold"/>
</dbReference>
<dbReference type="PANTHER" id="PTHR45784:SF3">
    <property type="entry name" value="C-TYPE LECTIN DOMAIN FAMILY 4 MEMBER K-LIKE-RELATED"/>
    <property type="match status" value="1"/>
</dbReference>
<dbReference type="SMART" id="SM00034">
    <property type="entry name" value="CLECT"/>
    <property type="match status" value="1"/>
</dbReference>
<sequence length="148" mass="17141">MISPLIFFLAFIGQCSAVVCHLYEYHYINVNKTWTEAQQYCRENHTDLATVTNMTDMKRLLSNSAGDMREAWIGLYDQTGGNRTWRWSLPGVEFNESYQPWKPGQPNDYMELQNCGLLSDNQQWGDISCSELEFFLCYNGKRISLSSP</sequence>
<proteinExistence type="predicted"/>
<dbReference type="InterPro" id="IPR001304">
    <property type="entry name" value="C-type_lectin-like"/>
</dbReference>
<dbReference type="Gene3D" id="3.10.100.10">
    <property type="entry name" value="Mannose-Binding Protein A, subunit A"/>
    <property type="match status" value="1"/>
</dbReference>
<dbReference type="InterPro" id="IPR018378">
    <property type="entry name" value="C-type_lectin_CS"/>
</dbReference>
<dbReference type="PROSITE" id="PS50041">
    <property type="entry name" value="C_TYPE_LECTIN_2"/>
    <property type="match status" value="1"/>
</dbReference>
<dbReference type="InterPro" id="IPR016186">
    <property type="entry name" value="C-type_lectin-like/link_sf"/>
</dbReference>
<dbReference type="Pfam" id="PF00059">
    <property type="entry name" value="Lectin_C"/>
    <property type="match status" value="1"/>
</dbReference>
<reference evidence="4" key="2">
    <citation type="submission" date="2025-09" db="UniProtKB">
        <authorList>
            <consortium name="Ensembl"/>
        </authorList>
    </citation>
    <scope>IDENTIFICATION</scope>
</reference>
<dbReference type="GeneTree" id="ENSGT00940000163911"/>
<feature type="domain" description="C-type lectin" evidence="3">
    <location>
        <begin position="25"/>
        <end position="138"/>
    </location>
</feature>
<dbReference type="PROSITE" id="PS00615">
    <property type="entry name" value="C_TYPE_LECTIN_1"/>
    <property type="match status" value="1"/>
</dbReference>
<dbReference type="Proteomes" id="UP000265000">
    <property type="component" value="Unplaced"/>
</dbReference>
<evidence type="ECO:0000256" key="2">
    <source>
        <dbReference type="SAM" id="SignalP"/>
    </source>
</evidence>
<protein>
    <recommendedName>
        <fullName evidence="3">C-type lectin domain-containing protein</fullName>
    </recommendedName>
</protein>
<keyword evidence="2" id="KW-0732">Signal</keyword>
<keyword evidence="1" id="KW-1015">Disulfide bond</keyword>
<feature type="chain" id="PRO_5018626826" description="C-type lectin domain-containing protein" evidence="2">
    <location>
        <begin position="18"/>
        <end position="148"/>
    </location>
</feature>
<accession>A0A3Q2NZX3</accession>
<evidence type="ECO:0000259" key="3">
    <source>
        <dbReference type="PROSITE" id="PS50041"/>
    </source>
</evidence>
<name>A0A3Q2NZX3_FUNHE</name>
<evidence type="ECO:0000256" key="1">
    <source>
        <dbReference type="ARBA" id="ARBA00023157"/>
    </source>
</evidence>
<organism evidence="4 5">
    <name type="scientific">Fundulus heteroclitus</name>
    <name type="common">Killifish</name>
    <name type="synonym">Mummichog</name>
    <dbReference type="NCBI Taxonomy" id="8078"/>
    <lineage>
        <taxon>Eukaryota</taxon>
        <taxon>Metazoa</taxon>
        <taxon>Chordata</taxon>
        <taxon>Craniata</taxon>
        <taxon>Vertebrata</taxon>
        <taxon>Euteleostomi</taxon>
        <taxon>Actinopterygii</taxon>
        <taxon>Neopterygii</taxon>
        <taxon>Teleostei</taxon>
        <taxon>Neoteleostei</taxon>
        <taxon>Acanthomorphata</taxon>
        <taxon>Ovalentaria</taxon>
        <taxon>Atherinomorphae</taxon>
        <taxon>Cyprinodontiformes</taxon>
        <taxon>Fundulidae</taxon>
        <taxon>Fundulus</taxon>
    </lineage>
</organism>
<dbReference type="PANTHER" id="PTHR45784">
    <property type="entry name" value="C-TYPE LECTIN DOMAIN FAMILY 20 MEMBER A-RELATED"/>
    <property type="match status" value="1"/>
</dbReference>
<reference evidence="4" key="1">
    <citation type="submission" date="2025-08" db="UniProtKB">
        <authorList>
            <consortium name="Ensembl"/>
        </authorList>
    </citation>
    <scope>IDENTIFICATION</scope>
</reference>
<dbReference type="STRING" id="8078.ENSFHEP00000005176"/>
<evidence type="ECO:0000313" key="4">
    <source>
        <dbReference type="Ensembl" id="ENSFHEP00000005176.1"/>
    </source>
</evidence>
<feature type="signal peptide" evidence="2">
    <location>
        <begin position="1"/>
        <end position="17"/>
    </location>
</feature>